<dbReference type="Proteomes" id="UP001281761">
    <property type="component" value="Unassembled WGS sequence"/>
</dbReference>
<gene>
    <name evidence="1" type="ORF">BLNAU_4005</name>
</gene>
<proteinExistence type="predicted"/>
<sequence length="940" mass="106325">MSYTLRPLPSLEDEFRTICYHVSVSDSDTISAQEDLLVAFLKEHQSFIRAFLLFLPNIPLLSCWRVLSKLKEHLTAEQSIEVTDAIRQFVKRTDDFIVRHLPPSEFPSNSGLYCEKAFPHHSILPSDVDKLAIFHLSFLTDQVEALLDVSSSPSSEIPRSPEDYLRSILTHPFVRLLYHSLSHEPQISSLARPLLKHVVHITDEDLSILLSSLDQNTVFADLRTIYFMPLLDASIQMRSYMDVHSLGHMIKTTVQFSTEGSQLKSSNILLSLVNQLQIPFRYDYLFHSTQFLPTTLFTQLVKEVLPSSFPNLIRAYLTAFQNPYLRIPISQDACSRFLEHVDVISSPDGPTNLFLLTKLFAFSTGRDLPLHFHTIIQSGAHPQAMRAAVVFAELMSKYQLTFSPSQNDLSILGWGLTHSPDVRTASKFIFSIYLNLHRLLESDLSVDEVPTLIEAVLKFETQIADAMAVSEITESHWTKNKPYRFFAFTIIVALLTSLDDSSFRPSYFGSLASGDTETLLVHEGQFWASSPNNIDSTDFYSIDGVAPHKSRLKSYVPPFSPPASYPEQIIAPLVTLSERIIARLVSYKTNLLSSAQLRTQAVVDLLVLNPPNRVYDIFLQLSCCLAVLVPSVDAIELSKLVEPFYFAEDRNLFSLAHQFFTLLAHRLNQTVAQFFASTPLSTFTPPTPQPPWGHLPHRPFQPSPTLSLFKAHVFRHAQAGGYYRHILSLNDTDLVGLTNRFIGAVFLMEFESEKFKVSTEAALAKICVPSTPIVVPNSFFLPFSRLLRMTRTLEPTRQSYTLQQDLTHIHVVRLARVVELVHMMLEERGSTGQDEKTRQGMSQILANELLTSLLLSPTLRSYQVTISLPLPTRPMIVNSRQVDPKHVAMWNTSLKEEGLDDFLCCFFNDGVQPCATYSGFNCTLQISPVLTLDRRYVFRG</sequence>
<evidence type="ECO:0000313" key="2">
    <source>
        <dbReference type="Proteomes" id="UP001281761"/>
    </source>
</evidence>
<accession>A0ABQ9YAW3</accession>
<reference evidence="1 2" key="1">
    <citation type="journal article" date="2022" name="bioRxiv">
        <title>Genomics of Preaxostyla Flagellates Illuminates Evolutionary Transitions and the Path Towards Mitochondrial Loss.</title>
        <authorList>
            <person name="Novak L.V.F."/>
            <person name="Treitli S.C."/>
            <person name="Pyrih J."/>
            <person name="Halakuc P."/>
            <person name="Pipaliya S.V."/>
            <person name="Vacek V."/>
            <person name="Brzon O."/>
            <person name="Soukal P."/>
            <person name="Eme L."/>
            <person name="Dacks J.B."/>
            <person name="Karnkowska A."/>
            <person name="Elias M."/>
            <person name="Hampl V."/>
        </authorList>
    </citation>
    <scope>NUCLEOTIDE SEQUENCE [LARGE SCALE GENOMIC DNA]</scope>
    <source>
        <strain evidence="1">NAU3</strain>
        <tissue evidence="1">Gut</tissue>
    </source>
</reference>
<organism evidence="1 2">
    <name type="scientific">Blattamonas nauphoetae</name>
    <dbReference type="NCBI Taxonomy" id="2049346"/>
    <lineage>
        <taxon>Eukaryota</taxon>
        <taxon>Metamonada</taxon>
        <taxon>Preaxostyla</taxon>
        <taxon>Oxymonadida</taxon>
        <taxon>Blattamonas</taxon>
    </lineage>
</organism>
<evidence type="ECO:0000313" key="1">
    <source>
        <dbReference type="EMBL" id="KAK2960918.1"/>
    </source>
</evidence>
<comment type="caution">
    <text evidence="1">The sequence shown here is derived from an EMBL/GenBank/DDBJ whole genome shotgun (WGS) entry which is preliminary data.</text>
</comment>
<name>A0ABQ9YAW3_9EUKA</name>
<protein>
    <submittedName>
        <fullName evidence="1">Uncharacterized protein</fullName>
    </submittedName>
</protein>
<dbReference type="EMBL" id="JARBJD010000019">
    <property type="protein sequence ID" value="KAK2960918.1"/>
    <property type="molecule type" value="Genomic_DNA"/>
</dbReference>
<keyword evidence="2" id="KW-1185">Reference proteome</keyword>